<evidence type="ECO:0000256" key="2">
    <source>
        <dbReference type="ARBA" id="ARBA00022723"/>
    </source>
</evidence>
<feature type="domain" description="Radical SAM core" evidence="5">
    <location>
        <begin position="1"/>
        <end position="167"/>
    </location>
</feature>
<keyword evidence="4" id="KW-0411">Iron-sulfur</keyword>
<evidence type="ECO:0000259" key="5">
    <source>
        <dbReference type="PROSITE" id="PS51918"/>
    </source>
</evidence>
<dbReference type="InterPro" id="IPR007197">
    <property type="entry name" value="rSAM"/>
</dbReference>
<dbReference type="Gene3D" id="3.20.20.70">
    <property type="entry name" value="Aldolase class I"/>
    <property type="match status" value="1"/>
</dbReference>
<reference evidence="6" key="1">
    <citation type="submission" date="2019-08" db="EMBL/GenBank/DDBJ databases">
        <authorList>
            <person name="Kucharzyk K."/>
            <person name="Murdoch R.W."/>
            <person name="Higgins S."/>
            <person name="Loffler F."/>
        </authorList>
    </citation>
    <scope>NUCLEOTIDE SEQUENCE</scope>
</reference>
<keyword evidence="1" id="KW-0949">S-adenosyl-L-methionine</keyword>
<gene>
    <name evidence="6" type="primary">pqqE_47</name>
    <name evidence="6" type="ORF">SDC9_154782</name>
</gene>
<evidence type="ECO:0000313" key="6">
    <source>
        <dbReference type="EMBL" id="MPN07512.1"/>
    </source>
</evidence>
<keyword evidence="2" id="KW-0479">Metal-binding</keyword>
<dbReference type="GO" id="GO:0051536">
    <property type="term" value="F:iron-sulfur cluster binding"/>
    <property type="evidence" value="ECO:0007669"/>
    <property type="project" value="UniProtKB-KW"/>
</dbReference>
<dbReference type="CDD" id="cd01335">
    <property type="entry name" value="Radical_SAM"/>
    <property type="match status" value="1"/>
</dbReference>
<evidence type="ECO:0000256" key="1">
    <source>
        <dbReference type="ARBA" id="ARBA00022691"/>
    </source>
</evidence>
<dbReference type="GO" id="GO:0003824">
    <property type="term" value="F:catalytic activity"/>
    <property type="evidence" value="ECO:0007669"/>
    <property type="project" value="InterPro"/>
</dbReference>
<sequence>MEQIKSFPNNIKLMKIAGLGEPLLYRDIDKIVKYAVDSKKIDKVEIITNGSLLNEKLSEKLVEAGLKRLTISIQGTSAQKYKQICGVDIDFDKFLSNIKYFYDIRRDAEVRIKIIDEALDNKEDEKRYFDMFGDICDYIAIEHLIPSSRKNRKETDTVTVHGTKVENCNICPLPFYMLQVHPDGKVLACCNCESPHYIGDCSQDSLHEIWNSNALNFFRYNMLCGIEQMDGYCKSCISKDYVTFPEDKINKDTADRLKLYYE</sequence>
<evidence type="ECO:0000256" key="3">
    <source>
        <dbReference type="ARBA" id="ARBA00023004"/>
    </source>
</evidence>
<evidence type="ECO:0000256" key="4">
    <source>
        <dbReference type="ARBA" id="ARBA00023014"/>
    </source>
</evidence>
<dbReference type="PANTHER" id="PTHR11228:SF7">
    <property type="entry name" value="PQQA PEPTIDE CYCLASE"/>
    <property type="match status" value="1"/>
</dbReference>
<dbReference type="PROSITE" id="PS51918">
    <property type="entry name" value="RADICAL_SAM"/>
    <property type="match status" value="1"/>
</dbReference>
<organism evidence="6">
    <name type="scientific">bioreactor metagenome</name>
    <dbReference type="NCBI Taxonomy" id="1076179"/>
    <lineage>
        <taxon>unclassified sequences</taxon>
        <taxon>metagenomes</taxon>
        <taxon>ecological metagenomes</taxon>
    </lineage>
</organism>
<comment type="caution">
    <text evidence="6">The sequence shown here is derived from an EMBL/GenBank/DDBJ whole genome shotgun (WGS) entry which is preliminary data.</text>
</comment>
<dbReference type="InterPro" id="IPR013785">
    <property type="entry name" value="Aldolase_TIM"/>
</dbReference>
<proteinExistence type="predicted"/>
<accession>A0A645F1Y1</accession>
<dbReference type="AlphaFoldDB" id="A0A645F1Y1"/>
<dbReference type="Pfam" id="PF13186">
    <property type="entry name" value="SPASM"/>
    <property type="match status" value="1"/>
</dbReference>
<protein>
    <submittedName>
        <fullName evidence="6">Coenzyme PQQ synthesis protein E</fullName>
    </submittedName>
</protein>
<dbReference type="PANTHER" id="PTHR11228">
    <property type="entry name" value="RADICAL SAM DOMAIN PROTEIN"/>
    <property type="match status" value="1"/>
</dbReference>
<dbReference type="EMBL" id="VSSQ01053479">
    <property type="protein sequence ID" value="MPN07512.1"/>
    <property type="molecule type" value="Genomic_DNA"/>
</dbReference>
<dbReference type="InterPro" id="IPR023885">
    <property type="entry name" value="4Fe4S-binding_SPASM_dom"/>
</dbReference>
<dbReference type="InterPro" id="IPR058240">
    <property type="entry name" value="rSAM_sf"/>
</dbReference>
<keyword evidence="3" id="KW-0408">Iron</keyword>
<dbReference type="Pfam" id="PF04055">
    <property type="entry name" value="Radical_SAM"/>
    <property type="match status" value="1"/>
</dbReference>
<dbReference type="CDD" id="cd21109">
    <property type="entry name" value="SPASM"/>
    <property type="match status" value="1"/>
</dbReference>
<dbReference type="GO" id="GO:0046872">
    <property type="term" value="F:metal ion binding"/>
    <property type="evidence" value="ECO:0007669"/>
    <property type="project" value="UniProtKB-KW"/>
</dbReference>
<dbReference type="InterPro" id="IPR050377">
    <property type="entry name" value="Radical_SAM_PqqE_MftC-like"/>
</dbReference>
<dbReference type="SUPFAM" id="SSF102114">
    <property type="entry name" value="Radical SAM enzymes"/>
    <property type="match status" value="1"/>
</dbReference>
<name>A0A645F1Y1_9ZZZZ</name>